<evidence type="ECO:0000313" key="1">
    <source>
        <dbReference type="EMBL" id="AWM64294.1"/>
    </source>
</evidence>
<keyword evidence="1" id="KW-0614">Plasmid</keyword>
<geneLocation type="plasmid" evidence="1">
    <name>pKPN-QL24</name>
</geneLocation>
<dbReference type="AlphaFoldDB" id="A0A2U8T2C9"/>
<proteinExistence type="predicted"/>
<name>A0A2U8T2C9_KLEPN</name>
<organism evidence="1">
    <name type="scientific">Klebsiella pneumoniae</name>
    <dbReference type="NCBI Taxonomy" id="573"/>
    <lineage>
        <taxon>Bacteria</taxon>
        <taxon>Pseudomonadati</taxon>
        <taxon>Pseudomonadota</taxon>
        <taxon>Gammaproteobacteria</taxon>
        <taxon>Enterobacterales</taxon>
        <taxon>Enterobacteriaceae</taxon>
        <taxon>Klebsiella/Raoultella group</taxon>
        <taxon>Klebsiella</taxon>
        <taxon>Klebsiella pneumoniae complex</taxon>
    </lineage>
</organism>
<dbReference type="EMBL" id="MH263654">
    <property type="protein sequence ID" value="AWM64294.1"/>
    <property type="molecule type" value="Genomic_DNA"/>
</dbReference>
<reference evidence="1" key="1">
    <citation type="submission" date="2018-04" db="EMBL/GenBank/DDBJ databases">
        <title>Outbreak of blaKPC-2 Positive Klebsiella pneumoniae ST11 in a neonate Unit in China.</title>
        <authorList>
            <person name="Dong D."/>
            <person name="Jia N."/>
            <person name="Zhang H."/>
            <person name="Zhao H."/>
            <person name="Liu Z."/>
            <person name="Zhu Y."/>
        </authorList>
    </citation>
    <scope>NUCLEOTIDE SEQUENCE</scope>
    <source>
        <strain evidence="1">QL24</strain>
        <plasmid evidence="1">pKPN-QL24</plasmid>
    </source>
</reference>
<protein>
    <submittedName>
        <fullName evidence="1">Uncharacterized protein</fullName>
    </submittedName>
</protein>
<accession>A0A2U8T2C9</accession>
<sequence>MLFILPADPSRQIAWCSATPKLVENIRHQMGLGSRRSA</sequence>